<evidence type="ECO:0000313" key="2">
    <source>
        <dbReference type="Proteomes" id="UP001055117"/>
    </source>
</evidence>
<organism evidence="1 2">
    <name type="scientific">Methylobacterium cerastii</name>
    <dbReference type="NCBI Taxonomy" id="932741"/>
    <lineage>
        <taxon>Bacteria</taxon>
        <taxon>Pseudomonadati</taxon>
        <taxon>Pseudomonadota</taxon>
        <taxon>Alphaproteobacteria</taxon>
        <taxon>Hyphomicrobiales</taxon>
        <taxon>Methylobacteriaceae</taxon>
        <taxon>Methylobacterium</taxon>
    </lineage>
</organism>
<keyword evidence="2" id="KW-1185">Reference proteome</keyword>
<protein>
    <submittedName>
        <fullName evidence="1">Uncharacterized protein</fullName>
    </submittedName>
</protein>
<accession>A0ABQ4QHX6</accession>
<sequence length="92" mass="10159">MSDAVDPERAVMIRLRARLAVVERAAWFGMVHAMRTRPDEVEAYIAGEREKCAAGFAGPKWARDLTDAERAMLGSEVDAGLAQLLQDARDEV</sequence>
<dbReference type="EMBL" id="BPQG01000036">
    <property type="protein sequence ID" value="GJD44649.1"/>
    <property type="molecule type" value="Genomic_DNA"/>
</dbReference>
<gene>
    <name evidence="1" type="ORF">AFCDBAGC_2516</name>
</gene>
<dbReference type="Proteomes" id="UP001055117">
    <property type="component" value="Unassembled WGS sequence"/>
</dbReference>
<proteinExistence type="predicted"/>
<name>A0ABQ4QHX6_9HYPH</name>
<dbReference type="RefSeq" id="WP_147752027.1">
    <property type="nucleotide sequence ID" value="NZ_BPQG01000036.1"/>
</dbReference>
<evidence type="ECO:0000313" key="1">
    <source>
        <dbReference type="EMBL" id="GJD44649.1"/>
    </source>
</evidence>
<comment type="caution">
    <text evidence="1">The sequence shown here is derived from an EMBL/GenBank/DDBJ whole genome shotgun (WGS) entry which is preliminary data.</text>
</comment>
<reference evidence="1 2" key="1">
    <citation type="journal article" date="2021" name="Front. Microbiol.">
        <title>Comprehensive Comparative Genomics and Phenotyping of Methylobacterium Species.</title>
        <authorList>
            <person name="Alessa O."/>
            <person name="Ogura Y."/>
            <person name="Fujitani Y."/>
            <person name="Takami H."/>
            <person name="Hayashi T."/>
            <person name="Sahin N."/>
            <person name="Tani A."/>
        </authorList>
    </citation>
    <scope>NUCLEOTIDE SEQUENCE [LARGE SCALE GENOMIC DNA]</scope>
    <source>
        <strain evidence="1 2">DSM 23679</strain>
    </source>
</reference>